<keyword evidence="2" id="KW-1185">Reference proteome</keyword>
<protein>
    <submittedName>
        <fullName evidence="1">Uncharacterized protein</fullName>
    </submittedName>
</protein>
<proteinExistence type="predicted"/>
<sequence>MDDLQIAGQIQIEPKGIKHLVTICEIRGIGGKYNLFLPNDDEKIIVLNREIPVKYTILQVKDAARTVFLGALISLSEKGAQLRRRPASCQQTSPHSL</sequence>
<accession>A0ABN6QD06</accession>
<organism evidence="1 2">
    <name type="scientific">Nostoc cf. commune SO-36</name>
    <dbReference type="NCBI Taxonomy" id="449208"/>
    <lineage>
        <taxon>Bacteria</taxon>
        <taxon>Bacillati</taxon>
        <taxon>Cyanobacteriota</taxon>
        <taxon>Cyanophyceae</taxon>
        <taxon>Nostocales</taxon>
        <taxon>Nostocaceae</taxon>
        <taxon>Nostoc</taxon>
    </lineage>
</organism>
<evidence type="ECO:0000313" key="2">
    <source>
        <dbReference type="Proteomes" id="UP001055453"/>
    </source>
</evidence>
<name>A0ABN6QD06_NOSCO</name>
<evidence type="ECO:0000313" key="1">
    <source>
        <dbReference type="EMBL" id="BDI20324.1"/>
    </source>
</evidence>
<gene>
    <name evidence="1" type="ORF">ANSO36C_61260</name>
</gene>
<dbReference type="Proteomes" id="UP001055453">
    <property type="component" value="Chromosome"/>
</dbReference>
<dbReference type="EMBL" id="AP025732">
    <property type="protein sequence ID" value="BDI20324.1"/>
    <property type="molecule type" value="Genomic_DNA"/>
</dbReference>
<dbReference type="RefSeq" id="WP_251957735.1">
    <property type="nucleotide sequence ID" value="NZ_AP025732.1"/>
</dbReference>
<reference evidence="1" key="1">
    <citation type="submission" date="2022-04" db="EMBL/GenBank/DDBJ databases">
        <title>Complete genome sequence of a cyanobacterium, Nostoc sp. SO-36, isolated in Antarctica.</title>
        <authorList>
            <person name="Kanesaki Y."/>
            <person name="Effendi D."/>
            <person name="Sakamoto T."/>
            <person name="Ohtani S."/>
            <person name="Awai K."/>
        </authorList>
    </citation>
    <scope>NUCLEOTIDE SEQUENCE</scope>
    <source>
        <strain evidence="1">SO-36</strain>
    </source>
</reference>